<sequence length="390" mass="42134">MTKRIGNSRLYILIFIGIVSAFGPFVTDFYLPALPVLSEYFDTTASLVQLSLTFSMVGLAVGQLIIGPLSDKYGRKLPLMVSLVIFCISTVGCLYSPEIHGFIFARLLQGLSGAGGVVISKSIAIDLYQGKELTRFFAMLSSVQGLAPVCAPVLGGILLGAMDWKGIFWILLAIGILLIVALSAFKESLEIKKRQKGNVFSTFKYYLPVLRNRQFMRYVLIQAFAMGVMFTYIAASPFIFQNHFGTSPFAYSLCFGVNALGIMLGSLAVSRFKDATAALRFGVAGFTTMSLPVAAALIFSPSVWIVEGTLFFLLAFLGLILPGSTTLALDMERKNSGNASALLGFLMFVFGGLLSPLTGIGNMLYSTGIIIVACCVGTWFFTYKATSSAR</sequence>
<feature type="transmembrane region" description="Helical" evidence="8">
    <location>
        <begin position="218"/>
        <end position="238"/>
    </location>
</feature>
<feature type="transmembrane region" description="Helical" evidence="8">
    <location>
        <begin position="281"/>
        <end position="304"/>
    </location>
</feature>
<dbReference type="RefSeq" id="WP_005798662.1">
    <property type="nucleotide sequence ID" value="NZ_JGCY01000348.1"/>
</dbReference>
<organism evidence="10 11">
    <name type="scientific">Bacteroides fragilis str. 3988T(B)14</name>
    <dbReference type="NCBI Taxonomy" id="1339315"/>
    <lineage>
        <taxon>Bacteria</taxon>
        <taxon>Pseudomonadati</taxon>
        <taxon>Bacteroidota</taxon>
        <taxon>Bacteroidia</taxon>
        <taxon>Bacteroidales</taxon>
        <taxon>Bacteroidaceae</taxon>
        <taxon>Bacteroides</taxon>
    </lineage>
</organism>
<dbReference type="GO" id="GO:0005886">
    <property type="term" value="C:plasma membrane"/>
    <property type="evidence" value="ECO:0007669"/>
    <property type="project" value="UniProtKB-SubCell"/>
</dbReference>
<evidence type="ECO:0000256" key="4">
    <source>
        <dbReference type="ARBA" id="ARBA00022475"/>
    </source>
</evidence>
<keyword evidence="5 8" id="KW-0812">Transmembrane</keyword>
<comment type="similarity">
    <text evidence="2">Belongs to the major facilitator superfamily. Bcr/CmlA family.</text>
</comment>
<dbReference type="GO" id="GO:0042910">
    <property type="term" value="F:xenobiotic transmembrane transporter activity"/>
    <property type="evidence" value="ECO:0007669"/>
    <property type="project" value="InterPro"/>
</dbReference>
<feature type="transmembrane region" description="Helical" evidence="8">
    <location>
        <begin position="250"/>
        <end position="269"/>
    </location>
</feature>
<feature type="transmembrane region" description="Helical" evidence="8">
    <location>
        <begin position="77"/>
        <end position="97"/>
    </location>
</feature>
<feature type="domain" description="Major facilitator superfamily (MFS) profile" evidence="9">
    <location>
        <begin position="9"/>
        <end position="386"/>
    </location>
</feature>
<feature type="transmembrane region" description="Helical" evidence="8">
    <location>
        <begin position="167"/>
        <end position="185"/>
    </location>
</feature>
<accession>A0A015UIH2</accession>
<evidence type="ECO:0000259" key="9">
    <source>
        <dbReference type="PROSITE" id="PS50850"/>
    </source>
</evidence>
<dbReference type="PROSITE" id="PS00216">
    <property type="entry name" value="SUGAR_TRANSPORT_1"/>
    <property type="match status" value="1"/>
</dbReference>
<dbReference type="InterPro" id="IPR011701">
    <property type="entry name" value="MFS"/>
</dbReference>
<keyword evidence="3" id="KW-0813">Transport</keyword>
<evidence type="ECO:0000256" key="7">
    <source>
        <dbReference type="ARBA" id="ARBA00023136"/>
    </source>
</evidence>
<feature type="transmembrane region" description="Helical" evidence="8">
    <location>
        <begin position="103"/>
        <end position="124"/>
    </location>
</feature>
<feature type="transmembrane region" description="Helical" evidence="8">
    <location>
        <begin position="12"/>
        <end position="33"/>
    </location>
</feature>
<keyword evidence="7 8" id="KW-0472">Membrane</keyword>
<gene>
    <name evidence="10" type="ORF">M124_2523</name>
</gene>
<name>A0A015UIH2_BACFG</name>
<comment type="caution">
    <text evidence="10">The sequence shown here is derived from an EMBL/GenBank/DDBJ whole genome shotgun (WGS) entry which is preliminary data.</text>
</comment>
<dbReference type="GeneID" id="60366408"/>
<dbReference type="PROSITE" id="PS50850">
    <property type="entry name" value="MFS"/>
    <property type="match status" value="1"/>
</dbReference>
<dbReference type="NCBIfam" id="TIGR00710">
    <property type="entry name" value="efflux_Bcr_CflA"/>
    <property type="match status" value="1"/>
</dbReference>
<dbReference type="InterPro" id="IPR005829">
    <property type="entry name" value="Sugar_transporter_CS"/>
</dbReference>
<feature type="transmembrane region" description="Helical" evidence="8">
    <location>
        <begin position="45"/>
        <end position="65"/>
    </location>
</feature>
<dbReference type="Pfam" id="PF07690">
    <property type="entry name" value="MFS_1"/>
    <property type="match status" value="1"/>
</dbReference>
<evidence type="ECO:0000256" key="6">
    <source>
        <dbReference type="ARBA" id="ARBA00022989"/>
    </source>
</evidence>
<keyword evidence="6 8" id="KW-1133">Transmembrane helix</keyword>
<dbReference type="Proteomes" id="UP000020529">
    <property type="component" value="Unassembled WGS sequence"/>
</dbReference>
<feature type="transmembrane region" description="Helical" evidence="8">
    <location>
        <begin position="341"/>
        <end position="357"/>
    </location>
</feature>
<dbReference type="CDD" id="cd17320">
    <property type="entry name" value="MFS_MdfA_MDR_like"/>
    <property type="match status" value="1"/>
</dbReference>
<dbReference type="Gene3D" id="1.20.1720.10">
    <property type="entry name" value="Multidrug resistance protein D"/>
    <property type="match status" value="1"/>
</dbReference>
<keyword evidence="4" id="KW-1003">Cell membrane</keyword>
<feature type="transmembrane region" description="Helical" evidence="8">
    <location>
        <begin position="363"/>
        <end position="383"/>
    </location>
</feature>
<dbReference type="PANTHER" id="PTHR23502">
    <property type="entry name" value="MAJOR FACILITATOR SUPERFAMILY"/>
    <property type="match status" value="1"/>
</dbReference>
<feature type="transmembrane region" description="Helical" evidence="8">
    <location>
        <begin position="136"/>
        <end position="161"/>
    </location>
</feature>
<dbReference type="GO" id="GO:1990961">
    <property type="term" value="P:xenobiotic detoxification by transmembrane export across the plasma membrane"/>
    <property type="evidence" value="ECO:0007669"/>
    <property type="project" value="InterPro"/>
</dbReference>
<evidence type="ECO:0000256" key="8">
    <source>
        <dbReference type="SAM" id="Phobius"/>
    </source>
</evidence>
<proteinExistence type="inferred from homology"/>
<dbReference type="InterPro" id="IPR036259">
    <property type="entry name" value="MFS_trans_sf"/>
</dbReference>
<dbReference type="AlphaFoldDB" id="A0A015UIH2"/>
<evidence type="ECO:0000256" key="5">
    <source>
        <dbReference type="ARBA" id="ARBA00022692"/>
    </source>
</evidence>
<dbReference type="InterPro" id="IPR020846">
    <property type="entry name" value="MFS_dom"/>
</dbReference>
<feature type="transmembrane region" description="Helical" evidence="8">
    <location>
        <begin position="310"/>
        <end position="329"/>
    </location>
</feature>
<dbReference type="PANTHER" id="PTHR23502:SF132">
    <property type="entry name" value="POLYAMINE TRANSPORTER 2-RELATED"/>
    <property type="match status" value="1"/>
</dbReference>
<dbReference type="PATRIC" id="fig|1339315.3.peg.3221"/>
<evidence type="ECO:0000313" key="11">
    <source>
        <dbReference type="Proteomes" id="UP000020529"/>
    </source>
</evidence>
<evidence type="ECO:0000313" key="10">
    <source>
        <dbReference type="EMBL" id="EXY73708.1"/>
    </source>
</evidence>
<dbReference type="EMBL" id="JGCY01000348">
    <property type="protein sequence ID" value="EXY73708.1"/>
    <property type="molecule type" value="Genomic_DNA"/>
</dbReference>
<dbReference type="SUPFAM" id="SSF103473">
    <property type="entry name" value="MFS general substrate transporter"/>
    <property type="match status" value="1"/>
</dbReference>
<evidence type="ECO:0000256" key="2">
    <source>
        <dbReference type="ARBA" id="ARBA00006236"/>
    </source>
</evidence>
<reference evidence="10 11" key="1">
    <citation type="submission" date="2014-02" db="EMBL/GenBank/DDBJ databases">
        <authorList>
            <person name="Sears C."/>
            <person name="Carroll K."/>
            <person name="Sack B.R."/>
            <person name="Qadri F."/>
            <person name="Myers L.L."/>
            <person name="Chung G.-T."/>
            <person name="Escheverria P."/>
            <person name="Fraser C.M."/>
            <person name="Sadzewicz L."/>
            <person name="Shefchek K.A."/>
            <person name="Tallon L."/>
            <person name="Das S.P."/>
            <person name="Daugherty S."/>
            <person name="Mongodin E.F."/>
        </authorList>
    </citation>
    <scope>NUCLEOTIDE SEQUENCE [LARGE SCALE GENOMIC DNA]</scope>
    <source>
        <strain evidence="11">3988T(B)14</strain>
    </source>
</reference>
<dbReference type="InterPro" id="IPR004812">
    <property type="entry name" value="Efflux_drug-R_Bcr/CmlA"/>
</dbReference>
<evidence type="ECO:0000256" key="3">
    <source>
        <dbReference type="ARBA" id="ARBA00022448"/>
    </source>
</evidence>
<comment type="subcellular location">
    <subcellularLocation>
        <location evidence="1">Cell membrane</location>
        <topology evidence="1">Multi-pass membrane protein</topology>
    </subcellularLocation>
</comment>
<protein>
    <submittedName>
        <fullName evidence="10">Drug resistance transporter, Bcr/CflA subfamily protein</fullName>
    </submittedName>
</protein>
<evidence type="ECO:0000256" key="1">
    <source>
        <dbReference type="ARBA" id="ARBA00004651"/>
    </source>
</evidence>